<evidence type="ECO:0000256" key="1">
    <source>
        <dbReference type="SAM" id="Phobius"/>
    </source>
</evidence>
<comment type="caution">
    <text evidence="2">The sequence shown here is derived from an EMBL/GenBank/DDBJ whole genome shotgun (WGS) entry which is preliminary data.</text>
</comment>
<dbReference type="RefSeq" id="WP_167048367.1">
    <property type="nucleotide sequence ID" value="NZ_JAAOZB010000002.1"/>
</dbReference>
<sequence>MRIHSTFTKAATIVGAAGISLGITAFVGATNFSLGYFLGTAVMGTAVIFCVRTFRGVDEQSAPPRAWWRMTSRPTAGYLLGVLFLAQVSWVAAGFVEPQSAVALVTSLVVNSVLSVAYFHSSLRLSRNARKAAA</sequence>
<evidence type="ECO:0000313" key="2">
    <source>
        <dbReference type="EMBL" id="MBA8815495.1"/>
    </source>
</evidence>
<protein>
    <submittedName>
        <fullName evidence="2">Uncharacterized protein</fullName>
    </submittedName>
</protein>
<name>A0A7W3JMC7_9MICO</name>
<keyword evidence="1" id="KW-1133">Transmembrane helix</keyword>
<feature type="transmembrane region" description="Helical" evidence="1">
    <location>
        <begin position="75"/>
        <end position="95"/>
    </location>
</feature>
<feature type="transmembrane region" description="Helical" evidence="1">
    <location>
        <begin position="101"/>
        <end position="121"/>
    </location>
</feature>
<reference evidence="2 3" key="1">
    <citation type="submission" date="2020-07" db="EMBL/GenBank/DDBJ databases">
        <title>Sequencing the genomes of 1000 actinobacteria strains.</title>
        <authorList>
            <person name="Klenk H.-P."/>
        </authorList>
    </citation>
    <scope>NUCLEOTIDE SEQUENCE [LARGE SCALE GENOMIC DNA]</scope>
    <source>
        <strain evidence="2 3">DSM 27576</strain>
    </source>
</reference>
<keyword evidence="3" id="KW-1185">Reference proteome</keyword>
<feature type="transmembrane region" description="Helical" evidence="1">
    <location>
        <begin position="34"/>
        <end position="54"/>
    </location>
</feature>
<evidence type="ECO:0000313" key="3">
    <source>
        <dbReference type="Proteomes" id="UP000526083"/>
    </source>
</evidence>
<proteinExistence type="predicted"/>
<feature type="transmembrane region" description="Helical" evidence="1">
    <location>
        <begin position="7"/>
        <end position="28"/>
    </location>
</feature>
<dbReference type="AlphaFoldDB" id="A0A7W3JMC7"/>
<dbReference type="EMBL" id="JACGWY010000001">
    <property type="protein sequence ID" value="MBA8815495.1"/>
    <property type="molecule type" value="Genomic_DNA"/>
</dbReference>
<keyword evidence="1" id="KW-0812">Transmembrane</keyword>
<dbReference type="Proteomes" id="UP000526083">
    <property type="component" value="Unassembled WGS sequence"/>
</dbReference>
<accession>A0A7W3JMC7</accession>
<gene>
    <name evidence="2" type="ORF">FHX48_000547</name>
</gene>
<keyword evidence="1" id="KW-0472">Membrane</keyword>
<organism evidence="2 3">
    <name type="scientific">Microbacterium halimionae</name>
    <dbReference type="NCBI Taxonomy" id="1526413"/>
    <lineage>
        <taxon>Bacteria</taxon>
        <taxon>Bacillati</taxon>
        <taxon>Actinomycetota</taxon>
        <taxon>Actinomycetes</taxon>
        <taxon>Micrococcales</taxon>
        <taxon>Microbacteriaceae</taxon>
        <taxon>Microbacterium</taxon>
    </lineage>
</organism>